<name>A0ABP8K291_9ACTN</name>
<dbReference type="CDD" id="cd01167">
    <property type="entry name" value="bac_FRK"/>
    <property type="match status" value="1"/>
</dbReference>
<sequence length="316" mass="33856">MADRTLCLGEALIDIVLRPDVAPEEHVGGSLFNVACGIAALGDPASILSWWGRDERGRRITAAARDAGVDIVPGSEEAPATPVANAHVDQDGRATYDFALTWEVPPVDRLERFGHLHTGSFAATLPPGADGLLDVVSHIRDHATVSYDPNIRPALMGTPDLVRPRIEQIIGLSDLVKTSDEDLDWLYPGEPVEDVMRRWIAAGPAMVVVTRGPWGAYALLSGNRDMLHVDQLTVEVADTVGAGDSFMAGLVSGLLDAGYLGSRSAARRLRATTWSDVQPALHRAVITSALTVSRAGAYAPTMAEVRDVRAKDPTFR</sequence>
<accession>A0ABP8K291</accession>
<protein>
    <submittedName>
        <fullName evidence="7">Carbohydrate kinase</fullName>
    </submittedName>
</protein>
<comment type="caution">
    <text evidence="7">The sequence shown here is derived from an EMBL/GenBank/DDBJ whole genome shotgun (WGS) entry which is preliminary data.</text>
</comment>
<proteinExistence type="inferred from homology"/>
<evidence type="ECO:0000256" key="3">
    <source>
        <dbReference type="ARBA" id="ARBA00022741"/>
    </source>
</evidence>
<feature type="domain" description="Carbohydrate kinase PfkB" evidence="6">
    <location>
        <begin position="6"/>
        <end position="300"/>
    </location>
</feature>
<dbReference type="PANTHER" id="PTHR43085">
    <property type="entry name" value="HEXOKINASE FAMILY MEMBER"/>
    <property type="match status" value="1"/>
</dbReference>
<organism evidence="7 8">
    <name type="scientific">Tsukamurella soli</name>
    <dbReference type="NCBI Taxonomy" id="644556"/>
    <lineage>
        <taxon>Bacteria</taxon>
        <taxon>Bacillati</taxon>
        <taxon>Actinomycetota</taxon>
        <taxon>Actinomycetes</taxon>
        <taxon>Mycobacteriales</taxon>
        <taxon>Tsukamurellaceae</taxon>
        <taxon>Tsukamurella</taxon>
    </lineage>
</organism>
<dbReference type="InterPro" id="IPR029056">
    <property type="entry name" value="Ribokinase-like"/>
</dbReference>
<evidence type="ECO:0000256" key="1">
    <source>
        <dbReference type="ARBA" id="ARBA00010688"/>
    </source>
</evidence>
<evidence type="ECO:0000256" key="2">
    <source>
        <dbReference type="ARBA" id="ARBA00022679"/>
    </source>
</evidence>
<comment type="similarity">
    <text evidence="1">Belongs to the carbohydrate kinase PfkB family.</text>
</comment>
<dbReference type="Pfam" id="PF00294">
    <property type="entry name" value="PfkB"/>
    <property type="match status" value="1"/>
</dbReference>
<evidence type="ECO:0000313" key="7">
    <source>
        <dbReference type="EMBL" id="GAA4399286.1"/>
    </source>
</evidence>
<keyword evidence="4 7" id="KW-0418">Kinase</keyword>
<dbReference type="GO" id="GO:0016301">
    <property type="term" value="F:kinase activity"/>
    <property type="evidence" value="ECO:0007669"/>
    <property type="project" value="UniProtKB-KW"/>
</dbReference>
<keyword evidence="2" id="KW-0808">Transferase</keyword>
<keyword evidence="3" id="KW-0547">Nucleotide-binding</keyword>
<dbReference type="EMBL" id="BAABFR010000068">
    <property type="protein sequence ID" value="GAA4399286.1"/>
    <property type="molecule type" value="Genomic_DNA"/>
</dbReference>
<dbReference type="RefSeq" id="WP_344998637.1">
    <property type="nucleotide sequence ID" value="NZ_BAABFR010000068.1"/>
</dbReference>
<evidence type="ECO:0000256" key="5">
    <source>
        <dbReference type="ARBA" id="ARBA00022840"/>
    </source>
</evidence>
<dbReference type="PROSITE" id="PS00584">
    <property type="entry name" value="PFKB_KINASES_2"/>
    <property type="match status" value="1"/>
</dbReference>
<reference evidence="8" key="1">
    <citation type="journal article" date="2019" name="Int. J. Syst. Evol. Microbiol.">
        <title>The Global Catalogue of Microorganisms (GCM) 10K type strain sequencing project: providing services to taxonomists for standard genome sequencing and annotation.</title>
        <authorList>
            <consortium name="The Broad Institute Genomics Platform"/>
            <consortium name="The Broad Institute Genome Sequencing Center for Infectious Disease"/>
            <person name="Wu L."/>
            <person name="Ma J."/>
        </authorList>
    </citation>
    <scope>NUCLEOTIDE SEQUENCE [LARGE SCALE GENOMIC DNA]</scope>
    <source>
        <strain evidence="8">JCM 17688</strain>
    </source>
</reference>
<evidence type="ECO:0000259" key="6">
    <source>
        <dbReference type="Pfam" id="PF00294"/>
    </source>
</evidence>
<dbReference type="InterPro" id="IPR002173">
    <property type="entry name" value="Carboh/pur_kinase_PfkB_CS"/>
</dbReference>
<dbReference type="InterPro" id="IPR011611">
    <property type="entry name" value="PfkB_dom"/>
</dbReference>
<dbReference type="PANTHER" id="PTHR43085:SF1">
    <property type="entry name" value="PSEUDOURIDINE KINASE-RELATED"/>
    <property type="match status" value="1"/>
</dbReference>
<keyword evidence="5" id="KW-0067">ATP-binding</keyword>
<evidence type="ECO:0000313" key="8">
    <source>
        <dbReference type="Proteomes" id="UP001500635"/>
    </source>
</evidence>
<dbReference type="SUPFAM" id="SSF53613">
    <property type="entry name" value="Ribokinase-like"/>
    <property type="match status" value="1"/>
</dbReference>
<dbReference type="Proteomes" id="UP001500635">
    <property type="component" value="Unassembled WGS sequence"/>
</dbReference>
<evidence type="ECO:0000256" key="4">
    <source>
        <dbReference type="ARBA" id="ARBA00022777"/>
    </source>
</evidence>
<dbReference type="Gene3D" id="3.40.1190.20">
    <property type="match status" value="1"/>
</dbReference>
<dbReference type="InterPro" id="IPR050306">
    <property type="entry name" value="PfkB_Carbo_kinase"/>
</dbReference>
<keyword evidence="8" id="KW-1185">Reference proteome</keyword>
<gene>
    <name evidence="7" type="ORF">GCM10023147_36440</name>
</gene>